<evidence type="ECO:0000313" key="2">
    <source>
        <dbReference type="EMBL" id="CAG5145858.1"/>
    </source>
</evidence>
<reference evidence="2" key="1">
    <citation type="submission" date="2021-05" db="EMBL/GenBank/DDBJ databases">
        <authorList>
            <person name="Stam R."/>
        </authorList>
    </citation>
    <scope>NUCLEOTIDE SEQUENCE</scope>
    <source>
        <strain evidence="2">CS162</strain>
    </source>
</reference>
<keyword evidence="3" id="KW-1185">Reference proteome</keyword>
<sequence length="632" mass="67328">MHLTTSVIAGFIAVGAATPAGLAVTPTPTRGSLDAVPAQSTAVDGNWHIGCDANNYCSYYQDSNIAGGAADLVPLRTIALSESTCKQCTSQDACSYCDVGPKFGCRDCDHYQCEDEYLHSHDCFDIQPELADAIRNSTITATIFETATNTTVETSSTIATISSVDVSTMTVTSTPISEFLTTIILPTPTSEPTITITREAVTNIVTHTIFSPRHSGLALRNQAVPNGADIQPPIRRNAAFKQSQCVPCDAATCPPPNFNISASGPSETTTVVVMPQPETTTSTQTVVYSTVISTISTPSVYTVTILPTSSPPVVTITVSVPAIGTTTVVVVPQASTVITTTIVSVPQVPLSTVTLYPQAPHISTVIVAPLPPQLSTVTVAPHRPQITTVTVISQRPQFQTNTISIQKSTITVQKSASTVTYHYQDPASTIVIQPPTVTASRSPSVIEIPMTMISTATHTVVRSVRAVQTPASMSPRDSAMAKLTCETCDGNLECDGCEFDCDEDCFHFLCKDAVSGLELCMSVPEDAKASKAYDAFTTPHDFLGSAAMLLTFDDVENPTSNTSASHLQPAVSNGTRPNFAFAEEDCYLCEFGDESCGMCDWQFTCGTKKRCFHNGAREVVEMCFEKGEKCRP</sequence>
<dbReference type="RefSeq" id="XP_043165314.1">
    <property type="nucleotide sequence ID" value="XM_043309379.1"/>
</dbReference>
<accession>A0A8J2HUK6</accession>
<proteinExistence type="predicted"/>
<dbReference type="GeneID" id="67013153"/>
<dbReference type="Proteomes" id="UP000676310">
    <property type="component" value="Unassembled WGS sequence"/>
</dbReference>
<dbReference type="AlphaFoldDB" id="A0A8J2HUK6"/>
<protein>
    <submittedName>
        <fullName evidence="2">Uncharacterized protein</fullName>
    </submittedName>
</protein>
<organism evidence="2 3">
    <name type="scientific">Alternaria atra</name>
    <dbReference type="NCBI Taxonomy" id="119953"/>
    <lineage>
        <taxon>Eukaryota</taxon>
        <taxon>Fungi</taxon>
        <taxon>Dikarya</taxon>
        <taxon>Ascomycota</taxon>
        <taxon>Pezizomycotina</taxon>
        <taxon>Dothideomycetes</taxon>
        <taxon>Pleosporomycetidae</taxon>
        <taxon>Pleosporales</taxon>
        <taxon>Pleosporineae</taxon>
        <taxon>Pleosporaceae</taxon>
        <taxon>Alternaria</taxon>
        <taxon>Alternaria sect. Ulocladioides</taxon>
    </lineage>
</organism>
<evidence type="ECO:0000313" key="3">
    <source>
        <dbReference type="Proteomes" id="UP000676310"/>
    </source>
</evidence>
<feature type="signal peptide" evidence="1">
    <location>
        <begin position="1"/>
        <end position="23"/>
    </location>
</feature>
<dbReference type="OrthoDB" id="3689236at2759"/>
<gene>
    <name evidence="2" type="ORF">ALTATR162_LOCUS1781</name>
</gene>
<name>A0A8J2HUK6_9PLEO</name>
<keyword evidence="1" id="KW-0732">Signal</keyword>
<comment type="caution">
    <text evidence="2">The sequence shown here is derived from an EMBL/GenBank/DDBJ whole genome shotgun (WGS) entry which is preliminary data.</text>
</comment>
<evidence type="ECO:0000256" key="1">
    <source>
        <dbReference type="SAM" id="SignalP"/>
    </source>
</evidence>
<dbReference type="EMBL" id="CAJRGZ010000015">
    <property type="protein sequence ID" value="CAG5145858.1"/>
    <property type="molecule type" value="Genomic_DNA"/>
</dbReference>
<feature type="chain" id="PRO_5035155993" evidence="1">
    <location>
        <begin position="24"/>
        <end position="632"/>
    </location>
</feature>